<name>A0A1B6KC78_9HEMI</name>
<protein>
    <submittedName>
        <fullName evidence="1">Uncharacterized protein</fullName>
    </submittedName>
</protein>
<feature type="non-terminal residue" evidence="1">
    <location>
        <position position="1"/>
    </location>
</feature>
<gene>
    <name evidence="1" type="ORF">g.49711</name>
</gene>
<accession>A0A1B6KC78</accession>
<proteinExistence type="predicted"/>
<feature type="non-terminal residue" evidence="1">
    <location>
        <position position="215"/>
    </location>
</feature>
<dbReference type="EMBL" id="GEBQ01030927">
    <property type="protein sequence ID" value="JAT09050.1"/>
    <property type="molecule type" value="Transcribed_RNA"/>
</dbReference>
<evidence type="ECO:0000313" key="1">
    <source>
        <dbReference type="EMBL" id="JAT09050.1"/>
    </source>
</evidence>
<organism evidence="1">
    <name type="scientific">Graphocephala atropunctata</name>
    <dbReference type="NCBI Taxonomy" id="36148"/>
    <lineage>
        <taxon>Eukaryota</taxon>
        <taxon>Metazoa</taxon>
        <taxon>Ecdysozoa</taxon>
        <taxon>Arthropoda</taxon>
        <taxon>Hexapoda</taxon>
        <taxon>Insecta</taxon>
        <taxon>Pterygota</taxon>
        <taxon>Neoptera</taxon>
        <taxon>Paraneoptera</taxon>
        <taxon>Hemiptera</taxon>
        <taxon>Auchenorrhyncha</taxon>
        <taxon>Membracoidea</taxon>
        <taxon>Cicadellidae</taxon>
        <taxon>Cicadellinae</taxon>
        <taxon>Cicadellini</taxon>
        <taxon>Graphocephala</taxon>
    </lineage>
</organism>
<sequence>ERLLTIDDLVAADGTYHRLCYRRLFKLLPTGNKRGYGPANKTEQAMECVYEYLFENSDECQFSLSHLLQQIKGDCIPDVRTAKTHLKKRFGDDIVIVEMGSNKGSVVCFKNTGHRILYDHWYMEQKGNAHQERLRVVKAAAEIIVEDIRTQVYDTSQYPPSDDFFNNVDSVIPESVQLFFETVVLKNKRGLLEAWKKKCASFSHALIAAVRPRSF</sequence>
<reference evidence="1" key="1">
    <citation type="submission" date="2015-11" db="EMBL/GenBank/DDBJ databases">
        <title>De novo transcriptome assembly of four potential Pierce s Disease insect vectors from Arizona vineyards.</title>
        <authorList>
            <person name="Tassone E.E."/>
        </authorList>
    </citation>
    <scope>NUCLEOTIDE SEQUENCE</scope>
</reference>
<dbReference type="AlphaFoldDB" id="A0A1B6KC78"/>